<sequence length="41" mass="4313">MARFSFLDSSPIFGEGGLDARGLTSYDVSAGSPAEERDCIS</sequence>
<dbReference type="Proteomes" id="UP000679653">
    <property type="component" value="Segment"/>
</dbReference>
<reference evidence="1" key="1">
    <citation type="submission" date="2020-09" db="EMBL/GenBank/DDBJ databases">
        <title>Leviviricetes taxonomy.</title>
        <authorList>
            <person name="Stockdale S.R."/>
            <person name="Callanan J."/>
            <person name="Adriaenssens E.M."/>
            <person name="Kuhn J.H."/>
            <person name="Rumnieks J."/>
            <person name="Shkoporov A."/>
            <person name="Draper L.A."/>
            <person name="Ross P."/>
            <person name="Hill C."/>
        </authorList>
    </citation>
    <scope>NUCLEOTIDE SEQUENCE</scope>
</reference>
<accession>A0A8S5KYA8</accession>
<keyword evidence="2" id="KW-1185">Reference proteome</keyword>
<dbReference type="RefSeq" id="YP_010771738.1">
    <property type="nucleotide sequence ID" value="NC_074630.1"/>
</dbReference>
<evidence type="ECO:0000313" key="2">
    <source>
        <dbReference type="Proteomes" id="UP000679653"/>
    </source>
</evidence>
<dbReference type="EMBL" id="BK013450">
    <property type="protein sequence ID" value="DAD50171.1"/>
    <property type="molecule type" value="Genomic_RNA"/>
</dbReference>
<dbReference type="KEGG" id="vg:80401437"/>
<protein>
    <submittedName>
        <fullName evidence="1">Uncharacterized protein</fullName>
    </submittedName>
</protein>
<proteinExistence type="predicted"/>
<gene>
    <name evidence="1" type="primary">Esthiorhiza.3_1_5</name>
</gene>
<name>A0A8S5KYA8_9VIRU</name>
<evidence type="ECO:0000313" key="1">
    <source>
        <dbReference type="EMBL" id="DAD50171.1"/>
    </source>
</evidence>
<organism evidence="1 2">
    <name type="scientific">ssRNA phage Esthiorhiza.3_1</name>
    <dbReference type="NCBI Taxonomy" id="2786077"/>
    <lineage>
        <taxon>Viruses</taxon>
        <taxon>Riboviria</taxon>
        <taxon>Orthornavirae</taxon>
        <taxon>Lenarviricota</taxon>
        <taxon>Leviviricetes</taxon>
        <taxon>Timlovirales</taxon>
        <taxon>Steitzviridae</taxon>
        <taxon>Hodnevirus</taxon>
        <taxon>Hodnevirus neohumivicinum</taxon>
        <taxon>Gredihovirus neohumivicinum</taxon>
    </lineage>
</organism>
<feature type="non-terminal residue" evidence="1">
    <location>
        <position position="41"/>
    </location>
</feature>
<dbReference type="GeneID" id="80401437"/>